<dbReference type="InterPro" id="IPR016181">
    <property type="entry name" value="Acyl_CoA_acyltransferase"/>
</dbReference>
<dbReference type="PANTHER" id="PTHR36174:SF1">
    <property type="entry name" value="LIPID II:GLYCINE GLYCYLTRANSFERASE"/>
    <property type="match status" value="1"/>
</dbReference>
<name>A0A2G8RE73_9RHOB</name>
<keyword evidence="3" id="KW-1185">Reference proteome</keyword>
<dbReference type="InterPro" id="IPR038740">
    <property type="entry name" value="BioF2-like_GNAT_dom"/>
</dbReference>
<gene>
    <name evidence="2" type="ORF">P775_12785</name>
</gene>
<accession>A0A2G8RE73</accession>
<dbReference type="InterPro" id="IPR050644">
    <property type="entry name" value="PG_Glycine_Bridge_Synth"/>
</dbReference>
<sequence>LPARQGSRPLILNADAVTAPRLRAAGFWPLVTPVTLAILPLGPEAQMRAALLQKWRNRLNRASEAALRLDWYDLRKDPDHWLLQAEAAQQVQRGYRGWPLQFVRAFAEANPGKARLLVARLQRKPVAAALFLCHGAMVTYQIGHSLPEGRRLNAMNLILWEAMRSLARRGHALLDLGVLNGQDAPGLMHFKLGTGAQATPQGGTWLYHRALAPLARHLPAQLAR</sequence>
<feature type="domain" description="BioF2-like acetyltransferase" evidence="1">
    <location>
        <begin position="56"/>
        <end position="178"/>
    </location>
</feature>
<dbReference type="RefSeq" id="WP_099911259.1">
    <property type="nucleotide sequence ID" value="NZ_AWWI01000085.1"/>
</dbReference>
<comment type="caution">
    <text evidence="2">The sequence shown here is derived from an EMBL/GenBank/DDBJ whole genome shotgun (WGS) entry which is preliminary data.</text>
</comment>
<proteinExistence type="predicted"/>
<dbReference type="AlphaFoldDB" id="A0A2G8RE73"/>
<dbReference type="PANTHER" id="PTHR36174">
    <property type="entry name" value="LIPID II:GLYCINE GLYCYLTRANSFERASE"/>
    <property type="match status" value="1"/>
</dbReference>
<dbReference type="SUPFAM" id="SSF55729">
    <property type="entry name" value="Acyl-CoA N-acyltransferases (Nat)"/>
    <property type="match status" value="1"/>
</dbReference>
<dbReference type="Gene3D" id="3.40.630.30">
    <property type="match status" value="1"/>
</dbReference>
<evidence type="ECO:0000259" key="1">
    <source>
        <dbReference type="Pfam" id="PF13480"/>
    </source>
</evidence>
<dbReference type="Pfam" id="PF13480">
    <property type="entry name" value="Acetyltransf_6"/>
    <property type="match status" value="1"/>
</dbReference>
<organism evidence="2 3">
    <name type="scientific">Puniceibacterium antarcticum</name>
    <dbReference type="NCBI Taxonomy" id="1206336"/>
    <lineage>
        <taxon>Bacteria</taxon>
        <taxon>Pseudomonadati</taxon>
        <taxon>Pseudomonadota</taxon>
        <taxon>Alphaproteobacteria</taxon>
        <taxon>Rhodobacterales</taxon>
        <taxon>Paracoccaceae</taxon>
        <taxon>Puniceibacterium</taxon>
    </lineage>
</organism>
<reference evidence="2 3" key="1">
    <citation type="submission" date="2013-09" db="EMBL/GenBank/DDBJ databases">
        <title>Genome sequencing of Phaeobacter antarcticus sp. nov. SM1211.</title>
        <authorList>
            <person name="Zhang X.-Y."/>
            <person name="Liu C."/>
            <person name="Chen X.-L."/>
            <person name="Xie B.-B."/>
            <person name="Qin Q.-L."/>
            <person name="Rong J.-C."/>
            <person name="Zhang Y.-Z."/>
        </authorList>
    </citation>
    <scope>NUCLEOTIDE SEQUENCE [LARGE SCALE GENOMIC DNA]</scope>
    <source>
        <strain evidence="2 3">SM1211</strain>
    </source>
</reference>
<evidence type="ECO:0000313" key="2">
    <source>
        <dbReference type="EMBL" id="PIL19783.1"/>
    </source>
</evidence>
<protein>
    <recommendedName>
        <fullName evidence="1">BioF2-like acetyltransferase domain-containing protein</fullName>
    </recommendedName>
</protein>
<feature type="non-terminal residue" evidence="2">
    <location>
        <position position="1"/>
    </location>
</feature>
<evidence type="ECO:0000313" key="3">
    <source>
        <dbReference type="Proteomes" id="UP000231259"/>
    </source>
</evidence>
<dbReference type="EMBL" id="AWWI01000085">
    <property type="protein sequence ID" value="PIL19783.1"/>
    <property type="molecule type" value="Genomic_DNA"/>
</dbReference>
<dbReference type="OrthoDB" id="341858at2"/>
<dbReference type="Proteomes" id="UP000231259">
    <property type="component" value="Unassembled WGS sequence"/>
</dbReference>